<evidence type="ECO:0000256" key="1">
    <source>
        <dbReference type="SAM" id="Phobius"/>
    </source>
</evidence>
<feature type="transmembrane region" description="Helical" evidence="1">
    <location>
        <begin position="48"/>
        <end position="68"/>
    </location>
</feature>
<comment type="caution">
    <text evidence="2">The sequence shown here is derived from an EMBL/GenBank/DDBJ whole genome shotgun (WGS) entry which is preliminary data.</text>
</comment>
<dbReference type="EMBL" id="BARU01022929">
    <property type="protein sequence ID" value="GAH48099.1"/>
    <property type="molecule type" value="Genomic_DNA"/>
</dbReference>
<keyword evidence="1" id="KW-1133">Transmembrane helix</keyword>
<dbReference type="AlphaFoldDB" id="X1H2M0"/>
<sequence>MFFTIPDLDLFAGIWMIMIVVLIVTYVIFFLIAIWVYKDAKKRDMNAVVWLLIVLLTGCIGCIIYLVVRD</sequence>
<evidence type="ECO:0008006" key="3">
    <source>
        <dbReference type="Google" id="ProtNLM"/>
    </source>
</evidence>
<protein>
    <recommendedName>
        <fullName evidence="3">Cardiolipin synthase N-terminal domain-containing protein</fullName>
    </recommendedName>
</protein>
<feature type="transmembrane region" description="Helical" evidence="1">
    <location>
        <begin position="12"/>
        <end position="36"/>
    </location>
</feature>
<gene>
    <name evidence="2" type="ORF">S03H2_37273</name>
</gene>
<proteinExistence type="predicted"/>
<name>X1H2M0_9ZZZZ</name>
<organism evidence="2">
    <name type="scientific">marine sediment metagenome</name>
    <dbReference type="NCBI Taxonomy" id="412755"/>
    <lineage>
        <taxon>unclassified sequences</taxon>
        <taxon>metagenomes</taxon>
        <taxon>ecological metagenomes</taxon>
    </lineage>
</organism>
<evidence type="ECO:0000313" key="2">
    <source>
        <dbReference type="EMBL" id="GAH48099.1"/>
    </source>
</evidence>
<keyword evidence="1" id="KW-0472">Membrane</keyword>
<accession>X1H2M0</accession>
<reference evidence="2" key="1">
    <citation type="journal article" date="2014" name="Front. Microbiol.">
        <title>High frequency of phylogenetically diverse reductive dehalogenase-homologous genes in deep subseafloor sedimentary metagenomes.</title>
        <authorList>
            <person name="Kawai M."/>
            <person name="Futagami T."/>
            <person name="Toyoda A."/>
            <person name="Takaki Y."/>
            <person name="Nishi S."/>
            <person name="Hori S."/>
            <person name="Arai W."/>
            <person name="Tsubouchi T."/>
            <person name="Morono Y."/>
            <person name="Uchiyama I."/>
            <person name="Ito T."/>
            <person name="Fujiyama A."/>
            <person name="Inagaki F."/>
            <person name="Takami H."/>
        </authorList>
    </citation>
    <scope>NUCLEOTIDE SEQUENCE</scope>
    <source>
        <strain evidence="2">Expedition CK06-06</strain>
    </source>
</reference>
<keyword evidence="1" id="KW-0812">Transmembrane</keyword>